<evidence type="ECO:0000313" key="4">
    <source>
        <dbReference type="Proteomes" id="UP000481033"/>
    </source>
</evidence>
<dbReference type="AlphaFoldDB" id="A0A6M0RFF1"/>
<dbReference type="EMBL" id="QXHD01000004">
    <property type="protein sequence ID" value="NEZ54944.1"/>
    <property type="molecule type" value="Genomic_DNA"/>
</dbReference>
<keyword evidence="4" id="KW-1185">Reference proteome</keyword>
<feature type="coiled-coil region" evidence="2">
    <location>
        <begin position="101"/>
        <end position="142"/>
    </location>
</feature>
<reference evidence="3 4" key="1">
    <citation type="journal article" date="2020" name="Microb. Ecol.">
        <title>Ecogenomics of the Marine Benthic Filamentous Cyanobacterium Adonisia.</title>
        <authorList>
            <person name="Walter J.M."/>
            <person name="Coutinho F.H."/>
            <person name="Leomil L."/>
            <person name="Hargreaves P.I."/>
            <person name="Campeao M.E."/>
            <person name="Vieira V.V."/>
            <person name="Silva B.S."/>
            <person name="Fistarol G.O."/>
            <person name="Salomon P.S."/>
            <person name="Sawabe T."/>
            <person name="Mino S."/>
            <person name="Hosokawa M."/>
            <person name="Miyashita H."/>
            <person name="Maruyama F."/>
            <person name="van Verk M.C."/>
            <person name="Dutilh B.E."/>
            <person name="Thompson C.C."/>
            <person name="Thompson F.L."/>
        </authorList>
    </citation>
    <scope>NUCLEOTIDE SEQUENCE [LARGE SCALE GENOMIC DNA]</scope>
    <source>
        <strain evidence="3 4">CCMR0081</strain>
    </source>
</reference>
<evidence type="ECO:0000256" key="2">
    <source>
        <dbReference type="SAM" id="Coils"/>
    </source>
</evidence>
<accession>A0A6M0RFF1</accession>
<comment type="caution">
    <text evidence="3">The sequence shown here is derived from an EMBL/GenBank/DDBJ whole genome shotgun (WGS) entry which is preliminary data.</text>
</comment>
<keyword evidence="2" id="KW-0175">Coiled coil</keyword>
<evidence type="ECO:0000313" key="3">
    <source>
        <dbReference type="EMBL" id="NEZ54944.1"/>
    </source>
</evidence>
<dbReference type="PANTHER" id="PTHR31088:SF6">
    <property type="entry name" value="PHAGE SHOCK PROTEIN A"/>
    <property type="match status" value="1"/>
</dbReference>
<dbReference type="Proteomes" id="UP000481033">
    <property type="component" value="Unassembled WGS sequence"/>
</dbReference>
<protein>
    <submittedName>
        <fullName evidence="3">PspA/IM30 family protein</fullName>
    </submittedName>
</protein>
<dbReference type="InterPro" id="IPR007157">
    <property type="entry name" value="PspA_VIPP1"/>
</dbReference>
<comment type="similarity">
    <text evidence="1">Belongs to the PspA/Vipp/IM30 family.</text>
</comment>
<sequence>MGLLDRFFRVVRASLNDALNGAEDPEKLLEQTTADMQENLLQLRQAVAVAIATQKRNERQCEQANAQAREFYNRAQSALVKGNEPLAREALNRRQSYLETAQALGGQLQQQKDTVKQLKANMRTLETKIAQARTQKDMYIARARSAKASQKLNEMMTQVNQGAFDQIEDKILSMEAKAAAAAELNDLGQDALEKKFSALESGRDPNQNPVDAEIAAMKARLKLPEG</sequence>
<dbReference type="PANTHER" id="PTHR31088">
    <property type="entry name" value="MEMBRANE-ASSOCIATED PROTEIN VIPP1, CHLOROPLASTIC"/>
    <property type="match status" value="1"/>
</dbReference>
<proteinExistence type="inferred from homology"/>
<name>A0A6M0RFF1_9CYAN</name>
<organism evidence="3 4">
    <name type="scientific">Adonisia turfae CCMR0081</name>
    <dbReference type="NCBI Taxonomy" id="2292702"/>
    <lineage>
        <taxon>Bacteria</taxon>
        <taxon>Bacillati</taxon>
        <taxon>Cyanobacteriota</taxon>
        <taxon>Adonisia</taxon>
        <taxon>Adonisia turfae</taxon>
    </lineage>
</organism>
<gene>
    <name evidence="3" type="ORF">DXZ20_04400</name>
</gene>
<dbReference type="Pfam" id="PF04012">
    <property type="entry name" value="PspA_IM30"/>
    <property type="match status" value="1"/>
</dbReference>
<evidence type="ECO:0000256" key="1">
    <source>
        <dbReference type="ARBA" id="ARBA00043985"/>
    </source>
</evidence>
<dbReference type="RefSeq" id="WP_163696676.1">
    <property type="nucleotide sequence ID" value="NZ_QXHD01000004.1"/>
</dbReference>